<evidence type="ECO:0000256" key="1">
    <source>
        <dbReference type="SAM" id="MobiDB-lite"/>
    </source>
</evidence>
<protein>
    <submittedName>
        <fullName evidence="4">NAM-associated domain-containing protein</fullName>
    </submittedName>
</protein>
<feature type="compositionally biased region" description="Basic and acidic residues" evidence="1">
    <location>
        <begin position="78"/>
        <end position="88"/>
    </location>
</feature>
<reference evidence="3" key="1">
    <citation type="submission" date="2009-11" db="EMBL/GenBank/DDBJ databases">
        <authorList>
            <consortium name="The Broad Institute Genome Sequencing Platform"/>
            <person name="Ward D."/>
            <person name="Feldgarden M."/>
            <person name="Earl A."/>
            <person name="Young S.K."/>
            <person name="Zeng Q."/>
            <person name="Koehrsen M."/>
            <person name="Alvarado L."/>
            <person name="Berlin A."/>
            <person name="Bochicchio J."/>
            <person name="Borenstein D."/>
            <person name="Chapman S.B."/>
            <person name="Chen Z."/>
            <person name="Engels R."/>
            <person name="Freedman E."/>
            <person name="Gellesch M."/>
            <person name="Goldberg J."/>
            <person name="Griggs A."/>
            <person name="Gujja S."/>
            <person name="Heilman E."/>
            <person name="Heiman D."/>
            <person name="Hepburn T."/>
            <person name="Howarth C."/>
            <person name="Jen D."/>
            <person name="Larson L."/>
            <person name="Lewis B."/>
            <person name="Mehta T."/>
            <person name="Park D."/>
            <person name="Pearson M."/>
            <person name="Roberts A."/>
            <person name="Saif S."/>
            <person name="Shea T."/>
            <person name="Shenoy N."/>
            <person name="Sisk P."/>
            <person name="Stolte C."/>
            <person name="Sykes S."/>
            <person name="Thomson T."/>
            <person name="Walk T."/>
            <person name="White J."/>
            <person name="Yandava C."/>
            <person name="Izard J."/>
            <person name="Baranova O.V."/>
            <person name="Blanton J.M."/>
            <person name="Tanner A.C."/>
            <person name="Dewhirst F.E."/>
            <person name="Haas B."/>
            <person name="Nusbaum C."/>
            <person name="Birren B."/>
        </authorList>
    </citation>
    <scope>NUCLEOTIDE SEQUENCE [LARGE SCALE GENOMIC DNA]</scope>
    <source>
        <strain evidence="3">1-1 BBBD Race 1</strain>
    </source>
</reference>
<feature type="compositionally biased region" description="Polar residues" evidence="1">
    <location>
        <begin position="52"/>
        <end position="67"/>
    </location>
</feature>
<evidence type="ECO:0000313" key="3">
    <source>
        <dbReference type="EMBL" id="OAV86448.1"/>
    </source>
</evidence>
<sequence length="271" mass="31117">MASNPKKTYTHLQCYHVLSPLPKWLSYCEQLKQKKSKLLSDSKKLDLPSDVSVPQSEAASDATTTNAREPIRPIGNKKAKDARAEELKDTKWKQDLVKVQRDLANQSQAQIAILAEQKEAVISMAEEAVMMVDPTTIPEARRPFFEWKQNKTMDKMRKEQQKEKEEEEKKTKEEEEKKKKEEEEKKKRGEAKKEGKTNKQVNQKQKPKKTIAQVKIAAAKTRAVQSRSKQKEIKIQTNSSDESNKEDSEGEGETEPEEEVEGETEESEDEE</sequence>
<dbReference type="STRING" id="630390.A0A0C4ELN7"/>
<keyword evidence="5" id="KW-1185">Reference proteome</keyword>
<dbReference type="VEuPathDB" id="FungiDB:PTTG_01671"/>
<organism evidence="3">
    <name type="scientific">Puccinia triticina (isolate 1-1 / race 1 (BBBD))</name>
    <name type="common">Brown leaf rust fungus</name>
    <dbReference type="NCBI Taxonomy" id="630390"/>
    <lineage>
        <taxon>Eukaryota</taxon>
        <taxon>Fungi</taxon>
        <taxon>Dikarya</taxon>
        <taxon>Basidiomycota</taxon>
        <taxon>Pucciniomycotina</taxon>
        <taxon>Pucciniomycetes</taxon>
        <taxon>Pucciniales</taxon>
        <taxon>Pucciniaceae</taxon>
        <taxon>Puccinia</taxon>
    </lineage>
</organism>
<reference evidence="4 5" key="3">
    <citation type="journal article" date="2017" name="G3 (Bethesda)">
        <title>Comparative analysis highlights variable genome content of wheat rusts and divergence of the mating loci.</title>
        <authorList>
            <person name="Cuomo C.A."/>
            <person name="Bakkeren G."/>
            <person name="Khalil H.B."/>
            <person name="Panwar V."/>
            <person name="Joly D."/>
            <person name="Linning R."/>
            <person name="Sakthikumar S."/>
            <person name="Song X."/>
            <person name="Adiconis X."/>
            <person name="Fan L."/>
            <person name="Goldberg J.M."/>
            <person name="Levin J.Z."/>
            <person name="Young S."/>
            <person name="Zeng Q."/>
            <person name="Anikster Y."/>
            <person name="Bruce M."/>
            <person name="Wang M."/>
            <person name="Yin C."/>
            <person name="McCallum B."/>
            <person name="Szabo L.J."/>
            <person name="Hulbert S."/>
            <person name="Chen X."/>
            <person name="Fellers J.P."/>
        </authorList>
    </citation>
    <scope>NUCLEOTIDE SEQUENCE</scope>
    <source>
        <strain evidence="4">isolate 1-1 / race 1 (BBBD)</strain>
        <strain evidence="5">Isolate 1-1 / race 1 (BBBD)</strain>
    </source>
</reference>
<feature type="domain" description="No apical meristem-associated C-terminal" evidence="2">
    <location>
        <begin position="7"/>
        <end position="151"/>
    </location>
</feature>
<evidence type="ECO:0000313" key="5">
    <source>
        <dbReference type="Proteomes" id="UP000005240"/>
    </source>
</evidence>
<evidence type="ECO:0000313" key="4">
    <source>
        <dbReference type="EnsemblFungi" id="PTTG_01671-t43_1-p1"/>
    </source>
</evidence>
<name>A0A0C4ELN7_PUCT1</name>
<gene>
    <name evidence="3" type="ORF">PTTG_01671</name>
</gene>
<reference evidence="3" key="2">
    <citation type="submission" date="2016-05" db="EMBL/GenBank/DDBJ databases">
        <title>Comparative analysis highlights variable genome content of wheat rusts and divergence of the mating loci.</title>
        <authorList>
            <person name="Cuomo C.A."/>
            <person name="Bakkeren G."/>
            <person name="Szabo L."/>
            <person name="Khalil H."/>
            <person name="Joly D."/>
            <person name="Goldberg J."/>
            <person name="Young S."/>
            <person name="Zeng Q."/>
            <person name="Fellers J."/>
        </authorList>
    </citation>
    <scope>NUCLEOTIDE SEQUENCE [LARGE SCALE GENOMIC DNA]</scope>
    <source>
        <strain evidence="3">1-1 BBBD Race 1</strain>
    </source>
</reference>
<accession>A0A0C4ELN7</accession>
<dbReference type="Proteomes" id="UP000005240">
    <property type="component" value="Unassembled WGS sequence"/>
</dbReference>
<dbReference type="InterPro" id="IPR029466">
    <property type="entry name" value="NAM-associated_C"/>
</dbReference>
<feature type="region of interest" description="Disordered" evidence="1">
    <location>
        <begin position="143"/>
        <end position="271"/>
    </location>
</feature>
<feature type="compositionally biased region" description="Basic and acidic residues" evidence="1">
    <location>
        <begin position="143"/>
        <end position="197"/>
    </location>
</feature>
<dbReference type="AlphaFoldDB" id="A0A0C4ELN7"/>
<feature type="compositionally biased region" description="Basic and acidic residues" evidence="1">
    <location>
        <begin position="38"/>
        <end position="47"/>
    </location>
</feature>
<proteinExistence type="predicted"/>
<dbReference type="Pfam" id="PF14303">
    <property type="entry name" value="NAM-associated"/>
    <property type="match status" value="1"/>
</dbReference>
<dbReference type="OrthoDB" id="7763131at2759"/>
<feature type="region of interest" description="Disordered" evidence="1">
    <location>
        <begin position="37"/>
        <end position="88"/>
    </location>
</feature>
<dbReference type="EMBL" id="ADAS02001135">
    <property type="protein sequence ID" value="OAV86448.1"/>
    <property type="molecule type" value="Genomic_DNA"/>
</dbReference>
<dbReference type="EnsemblFungi" id="PTTG_01671-t43_1">
    <property type="protein sequence ID" value="PTTG_01671-t43_1-p1"/>
    <property type="gene ID" value="PTTG_01671"/>
</dbReference>
<dbReference type="OMA" id="NAREPIR"/>
<reference evidence="4" key="4">
    <citation type="submission" date="2025-05" db="UniProtKB">
        <authorList>
            <consortium name="EnsemblFungi"/>
        </authorList>
    </citation>
    <scope>IDENTIFICATION</scope>
    <source>
        <strain evidence="4">isolate 1-1 / race 1 (BBBD)</strain>
    </source>
</reference>
<feature type="compositionally biased region" description="Acidic residues" evidence="1">
    <location>
        <begin position="248"/>
        <end position="271"/>
    </location>
</feature>
<evidence type="ECO:0000259" key="2">
    <source>
        <dbReference type="Pfam" id="PF14303"/>
    </source>
</evidence>